<keyword evidence="2" id="KW-1185">Reference proteome</keyword>
<dbReference type="RefSeq" id="WP_012350328.1">
    <property type="nucleotide sequence ID" value="NC_010525.1"/>
</dbReference>
<dbReference type="InterPro" id="IPR007325">
    <property type="entry name" value="KFase/CYL"/>
</dbReference>
<dbReference type="GO" id="GO:0019441">
    <property type="term" value="P:L-tryptophan catabolic process to kynurenine"/>
    <property type="evidence" value="ECO:0007669"/>
    <property type="project" value="InterPro"/>
</dbReference>
<evidence type="ECO:0000313" key="2">
    <source>
        <dbReference type="Proteomes" id="UP000001694"/>
    </source>
</evidence>
<evidence type="ECO:0000313" key="1">
    <source>
        <dbReference type="EMBL" id="ACB39908.1"/>
    </source>
</evidence>
<dbReference type="PANTHER" id="PTHR31118">
    <property type="entry name" value="CYCLASE-LIKE PROTEIN 2"/>
    <property type="match status" value="1"/>
</dbReference>
<sequence>MYVDLTMEVGPATPVYPGSPAPAVLQWSRYDVHGYYSNVLFMPEHVGTHVDAPAHFVPGGRTVDQIEAGRFFGRFVALDFSGLPPRGEVGLREFERALPRGVELGPGWFVLFRTGYHAGVERWLDHPDISPELAEHLAKLGVYGVGTDAPSPDHPPFEVHRILLAREVLIFENLANLGAVVGKTGQFVALPLKVAGGSGAPVRAVALV</sequence>
<dbReference type="GO" id="GO:0004061">
    <property type="term" value="F:arylformamidase activity"/>
    <property type="evidence" value="ECO:0007669"/>
    <property type="project" value="InterPro"/>
</dbReference>
<dbReference type="OrthoDB" id="9014at2157"/>
<proteinExistence type="predicted"/>
<dbReference type="AlphaFoldDB" id="B1YDP5"/>
<dbReference type="STRING" id="444157.Tneu_0973"/>
<dbReference type="SUPFAM" id="SSF102198">
    <property type="entry name" value="Putative cyclase"/>
    <property type="match status" value="1"/>
</dbReference>
<dbReference type="EMBL" id="CP001014">
    <property type="protein sequence ID" value="ACB39908.1"/>
    <property type="molecule type" value="Genomic_DNA"/>
</dbReference>
<name>B1YDP5_PYRNV</name>
<dbReference type="eggNOG" id="arCOG02462">
    <property type="taxonomic scope" value="Archaea"/>
</dbReference>
<dbReference type="PANTHER" id="PTHR31118:SF12">
    <property type="entry name" value="CYCLASE-LIKE PROTEIN 2"/>
    <property type="match status" value="1"/>
</dbReference>
<gene>
    <name evidence="1" type="ordered locus">Tneu_0973</name>
</gene>
<dbReference type="InterPro" id="IPR037175">
    <property type="entry name" value="KFase_sf"/>
</dbReference>
<protein>
    <submittedName>
        <fullName evidence="1">Cyclase family protein</fullName>
    </submittedName>
</protein>
<accession>B1YDP5</accession>
<dbReference type="Proteomes" id="UP000001694">
    <property type="component" value="Chromosome"/>
</dbReference>
<dbReference type="HOGENOM" id="CLU_030671_3_0_2"/>
<organism evidence="1 2">
    <name type="scientific">Pyrobaculum neutrophilum (strain DSM 2338 / JCM 9278 / NBRC 100436 / V24Sta)</name>
    <name type="common">Thermoproteus neutrophilus</name>
    <dbReference type="NCBI Taxonomy" id="444157"/>
    <lineage>
        <taxon>Archaea</taxon>
        <taxon>Thermoproteota</taxon>
        <taxon>Thermoprotei</taxon>
        <taxon>Thermoproteales</taxon>
        <taxon>Thermoproteaceae</taxon>
        <taxon>Pyrobaculum</taxon>
    </lineage>
</organism>
<reference evidence="1" key="1">
    <citation type="submission" date="2008-03" db="EMBL/GenBank/DDBJ databases">
        <title>Complete sequence of Thermoproteus neutrophilus V24Sta.</title>
        <authorList>
            <consortium name="US DOE Joint Genome Institute"/>
            <person name="Copeland A."/>
            <person name="Lucas S."/>
            <person name="Lapidus A."/>
            <person name="Glavina del Rio T."/>
            <person name="Dalin E."/>
            <person name="Tice H."/>
            <person name="Bruce D."/>
            <person name="Goodwin L."/>
            <person name="Pitluck S."/>
            <person name="Sims D."/>
            <person name="Brettin T."/>
            <person name="Detter J.C."/>
            <person name="Han C."/>
            <person name="Kuske C.R."/>
            <person name="Schmutz J."/>
            <person name="Larimer F."/>
            <person name="Land M."/>
            <person name="Hauser L."/>
            <person name="Kyrpides N."/>
            <person name="Mikhailova N."/>
            <person name="Biddle J.F."/>
            <person name="Zhang Z."/>
            <person name="Fitz-Gibbon S.T."/>
            <person name="Lowe T.M."/>
            <person name="Saltikov C."/>
            <person name="House C.H."/>
            <person name="Richardson P."/>
        </authorList>
    </citation>
    <scope>NUCLEOTIDE SEQUENCE [LARGE SCALE GENOMIC DNA]</scope>
    <source>
        <strain evidence="1">V24Sta</strain>
    </source>
</reference>
<dbReference type="Pfam" id="PF04199">
    <property type="entry name" value="Cyclase"/>
    <property type="match status" value="1"/>
</dbReference>
<dbReference type="KEGG" id="tne:Tneu_0973"/>
<dbReference type="GeneID" id="6164517"/>
<dbReference type="Gene3D" id="3.50.30.50">
    <property type="entry name" value="Putative cyclase"/>
    <property type="match status" value="1"/>
</dbReference>